<organism evidence="1 2">
    <name type="scientific">Caerostris darwini</name>
    <dbReference type="NCBI Taxonomy" id="1538125"/>
    <lineage>
        <taxon>Eukaryota</taxon>
        <taxon>Metazoa</taxon>
        <taxon>Ecdysozoa</taxon>
        <taxon>Arthropoda</taxon>
        <taxon>Chelicerata</taxon>
        <taxon>Arachnida</taxon>
        <taxon>Araneae</taxon>
        <taxon>Araneomorphae</taxon>
        <taxon>Entelegynae</taxon>
        <taxon>Araneoidea</taxon>
        <taxon>Araneidae</taxon>
        <taxon>Caerostris</taxon>
    </lineage>
</organism>
<dbReference type="AlphaFoldDB" id="A0AAV4W716"/>
<dbReference type="Proteomes" id="UP001054837">
    <property type="component" value="Unassembled WGS sequence"/>
</dbReference>
<name>A0AAV4W716_9ARAC</name>
<proteinExistence type="predicted"/>
<gene>
    <name evidence="1" type="ORF">CDAR_480981</name>
</gene>
<accession>A0AAV4W716</accession>
<comment type="caution">
    <text evidence="1">The sequence shown here is derived from an EMBL/GenBank/DDBJ whole genome shotgun (WGS) entry which is preliminary data.</text>
</comment>
<sequence length="107" mass="12480">MSGAKWRKYGRIGDDETGRKCPNPNILRRMHPMIKISCADGTVVVLNCCSRKMLFWCMTWSSTFVYANGLCVSVNLLKCVEIVFRIEEERDHLPNGPIRHFFYMYII</sequence>
<dbReference type="EMBL" id="BPLQ01014119">
    <property type="protein sequence ID" value="GIY77403.1"/>
    <property type="molecule type" value="Genomic_DNA"/>
</dbReference>
<reference evidence="1 2" key="1">
    <citation type="submission" date="2021-06" db="EMBL/GenBank/DDBJ databases">
        <title>Caerostris darwini draft genome.</title>
        <authorList>
            <person name="Kono N."/>
            <person name="Arakawa K."/>
        </authorList>
    </citation>
    <scope>NUCLEOTIDE SEQUENCE [LARGE SCALE GENOMIC DNA]</scope>
</reference>
<keyword evidence="2" id="KW-1185">Reference proteome</keyword>
<evidence type="ECO:0000313" key="2">
    <source>
        <dbReference type="Proteomes" id="UP001054837"/>
    </source>
</evidence>
<evidence type="ECO:0000313" key="1">
    <source>
        <dbReference type="EMBL" id="GIY77403.1"/>
    </source>
</evidence>
<protein>
    <submittedName>
        <fullName evidence="1">Uncharacterized protein</fullName>
    </submittedName>
</protein>